<sequence length="22" mass="2595">MLLTDCGDEMGWNPQTVRRQMI</sequence>
<name>A0A2N9AXJ1_METEX</name>
<dbReference type="AlphaFoldDB" id="A0A2N9AXJ1"/>
<organism evidence="1 2">
    <name type="scientific">Methylorubrum extorquens</name>
    <name type="common">Methylobacterium dichloromethanicum</name>
    <name type="synonym">Methylobacterium extorquens</name>
    <dbReference type="NCBI Taxonomy" id="408"/>
    <lineage>
        <taxon>Bacteria</taxon>
        <taxon>Pseudomonadati</taxon>
        <taxon>Pseudomonadota</taxon>
        <taxon>Alphaproteobacteria</taxon>
        <taxon>Hyphomicrobiales</taxon>
        <taxon>Methylobacteriaceae</taxon>
        <taxon>Methylorubrum</taxon>
    </lineage>
</organism>
<dbReference type="EMBL" id="LT962688">
    <property type="protein sequence ID" value="SOR32032.1"/>
    <property type="molecule type" value="Genomic_DNA"/>
</dbReference>
<reference evidence="2" key="1">
    <citation type="submission" date="2017-10" db="EMBL/GenBank/DDBJ databases">
        <authorList>
            <person name="Regsiter A."/>
            <person name="William W."/>
        </authorList>
    </citation>
    <scope>NUCLEOTIDE SEQUENCE [LARGE SCALE GENOMIC DNA]</scope>
</reference>
<protein>
    <submittedName>
        <fullName evidence="1">Uncharacterized protein</fullName>
    </submittedName>
</protein>
<dbReference type="Proteomes" id="UP000233769">
    <property type="component" value="Chromosome tk0001"/>
</dbReference>
<gene>
    <name evidence="1" type="ORF">TK0001_5466</name>
</gene>
<proteinExistence type="predicted"/>
<evidence type="ECO:0000313" key="1">
    <source>
        <dbReference type="EMBL" id="SOR32032.1"/>
    </source>
</evidence>
<evidence type="ECO:0000313" key="2">
    <source>
        <dbReference type="Proteomes" id="UP000233769"/>
    </source>
</evidence>
<accession>A0A2N9AXJ1</accession>